<sequence length="364" mass="39089">MILRLRIYAVLGVFVAVNALFVFVLLWAYGVLLPAVVGGTVTFLQHGEVGISLLQSPVSPGLYLALVAAFLVAQLSYGYRRVLSGTTGSAGDTDHGVARIVRRLAMTADVPSPDVCVVGDERASCYTVGRLTDATIVVTTGLIDRLDAAELEAVLAHEIAHVANRDVTLMTIATLFLEVADRAYHATQLVRRALSDPDELSTRGRMALLWFLPLVALTYVFVSPLLWAFPAVADRTTRTLSHTREFAADAAAARITGHPMALATALLSLADASPSPGTDLRTAKTRALCVVPSDLVAGDETDAIPTIDRPDDEPARRERVSAWLTGATPSNPTDTDAIETHPPLEHRLERLREIAAEQELGETP</sequence>
<evidence type="ECO:0000256" key="8">
    <source>
        <dbReference type="ARBA" id="ARBA00022989"/>
    </source>
</evidence>
<dbReference type="PANTHER" id="PTHR43221">
    <property type="entry name" value="PROTEASE HTPX"/>
    <property type="match status" value="1"/>
</dbReference>
<evidence type="ECO:0000313" key="16">
    <source>
        <dbReference type="Proteomes" id="UP000324104"/>
    </source>
</evidence>
<dbReference type="Gene3D" id="3.30.2010.10">
    <property type="entry name" value="Metalloproteases ('zincins'), catalytic domain"/>
    <property type="match status" value="1"/>
</dbReference>
<keyword evidence="4 13" id="KW-0812">Transmembrane</keyword>
<evidence type="ECO:0000256" key="13">
    <source>
        <dbReference type="SAM" id="Phobius"/>
    </source>
</evidence>
<evidence type="ECO:0000256" key="1">
    <source>
        <dbReference type="ARBA" id="ARBA00004651"/>
    </source>
</evidence>
<dbReference type="InterPro" id="IPR001915">
    <property type="entry name" value="Peptidase_M48"/>
</dbReference>
<dbReference type="Pfam" id="PF01435">
    <property type="entry name" value="Peptidase_M48"/>
    <property type="match status" value="1"/>
</dbReference>
<keyword evidence="6 11" id="KW-0378">Hydrolase</keyword>
<dbReference type="GO" id="GO:0004222">
    <property type="term" value="F:metalloendopeptidase activity"/>
    <property type="evidence" value="ECO:0007669"/>
    <property type="project" value="InterPro"/>
</dbReference>
<comment type="subcellular location">
    <subcellularLocation>
        <location evidence="1">Cell membrane</location>
        <topology evidence="1">Multi-pass membrane protein</topology>
    </subcellularLocation>
</comment>
<protein>
    <submittedName>
        <fullName evidence="15">M48 family metalloprotease</fullName>
    </submittedName>
</protein>
<reference evidence="15 16" key="1">
    <citation type="submission" date="2019-08" db="EMBL/GenBank/DDBJ databases">
        <title>Archaea genome.</title>
        <authorList>
            <person name="Kajale S."/>
            <person name="Shouche Y."/>
            <person name="Deshpande N."/>
            <person name="Sharma A."/>
        </authorList>
    </citation>
    <scope>NUCLEOTIDE SEQUENCE [LARGE SCALE GENOMIC DNA]</scope>
    <source>
        <strain evidence="15 16">ESP3B_9</strain>
    </source>
</reference>
<feature type="compositionally biased region" description="Basic and acidic residues" evidence="12">
    <location>
        <begin position="308"/>
        <end position="320"/>
    </location>
</feature>
<keyword evidence="16" id="KW-1185">Reference proteome</keyword>
<accession>A0A5D5ANI8</accession>
<evidence type="ECO:0000256" key="9">
    <source>
        <dbReference type="ARBA" id="ARBA00023049"/>
    </source>
</evidence>
<dbReference type="RefSeq" id="WP_149080222.1">
    <property type="nucleotide sequence ID" value="NZ_VTAW01000003.1"/>
</dbReference>
<keyword evidence="7 11" id="KW-0862">Zinc</keyword>
<dbReference type="AlphaFoldDB" id="A0A5D5ANI8"/>
<comment type="cofactor">
    <cofactor evidence="11">
        <name>Zn(2+)</name>
        <dbReference type="ChEBI" id="CHEBI:29105"/>
    </cofactor>
    <text evidence="11">Binds 1 zinc ion per subunit.</text>
</comment>
<dbReference type="Proteomes" id="UP000324104">
    <property type="component" value="Unassembled WGS sequence"/>
</dbReference>
<keyword evidence="9 11" id="KW-0482">Metalloprotease</keyword>
<keyword evidence="10 13" id="KW-0472">Membrane</keyword>
<dbReference type="PANTHER" id="PTHR43221:SF1">
    <property type="entry name" value="PROTEASE HTPX"/>
    <property type="match status" value="1"/>
</dbReference>
<keyword evidence="5" id="KW-0479">Metal-binding</keyword>
<proteinExistence type="inferred from homology"/>
<feature type="transmembrane region" description="Helical" evidence="13">
    <location>
        <begin position="7"/>
        <end position="29"/>
    </location>
</feature>
<keyword evidence="3 11" id="KW-0645">Protease</keyword>
<evidence type="ECO:0000256" key="5">
    <source>
        <dbReference type="ARBA" id="ARBA00022723"/>
    </source>
</evidence>
<feature type="region of interest" description="Disordered" evidence="12">
    <location>
        <begin position="301"/>
        <end position="344"/>
    </location>
</feature>
<evidence type="ECO:0000256" key="12">
    <source>
        <dbReference type="SAM" id="MobiDB-lite"/>
    </source>
</evidence>
<evidence type="ECO:0000256" key="10">
    <source>
        <dbReference type="ARBA" id="ARBA00023136"/>
    </source>
</evidence>
<evidence type="ECO:0000259" key="14">
    <source>
        <dbReference type="Pfam" id="PF01435"/>
    </source>
</evidence>
<evidence type="ECO:0000256" key="4">
    <source>
        <dbReference type="ARBA" id="ARBA00022692"/>
    </source>
</evidence>
<dbReference type="GO" id="GO:0005886">
    <property type="term" value="C:plasma membrane"/>
    <property type="evidence" value="ECO:0007669"/>
    <property type="project" value="UniProtKB-SubCell"/>
</dbReference>
<keyword evidence="2" id="KW-1003">Cell membrane</keyword>
<evidence type="ECO:0000256" key="6">
    <source>
        <dbReference type="ARBA" id="ARBA00022801"/>
    </source>
</evidence>
<dbReference type="EMBL" id="VTAW01000003">
    <property type="protein sequence ID" value="TYT63246.1"/>
    <property type="molecule type" value="Genomic_DNA"/>
</dbReference>
<comment type="caution">
    <text evidence="15">The sequence shown here is derived from an EMBL/GenBank/DDBJ whole genome shotgun (WGS) entry which is preliminary data.</text>
</comment>
<name>A0A5D5ANI8_9EURY</name>
<comment type="similarity">
    <text evidence="11">Belongs to the peptidase M48 family.</text>
</comment>
<gene>
    <name evidence="15" type="ORF">FYC77_04020</name>
</gene>
<keyword evidence="8 13" id="KW-1133">Transmembrane helix</keyword>
<dbReference type="GO" id="GO:0006508">
    <property type="term" value="P:proteolysis"/>
    <property type="evidence" value="ECO:0007669"/>
    <property type="project" value="UniProtKB-KW"/>
</dbReference>
<dbReference type="InterPro" id="IPR050083">
    <property type="entry name" value="HtpX_protease"/>
</dbReference>
<evidence type="ECO:0000256" key="2">
    <source>
        <dbReference type="ARBA" id="ARBA00022475"/>
    </source>
</evidence>
<evidence type="ECO:0000256" key="3">
    <source>
        <dbReference type="ARBA" id="ARBA00022670"/>
    </source>
</evidence>
<organism evidence="15 16">
    <name type="scientific">Natrialba swarupiae</name>
    <dbReference type="NCBI Taxonomy" id="2448032"/>
    <lineage>
        <taxon>Archaea</taxon>
        <taxon>Methanobacteriati</taxon>
        <taxon>Methanobacteriota</taxon>
        <taxon>Stenosarchaea group</taxon>
        <taxon>Halobacteria</taxon>
        <taxon>Halobacteriales</taxon>
        <taxon>Natrialbaceae</taxon>
        <taxon>Natrialba</taxon>
    </lineage>
</organism>
<feature type="domain" description="Peptidase M48" evidence="14">
    <location>
        <begin position="96"/>
        <end position="354"/>
    </location>
</feature>
<evidence type="ECO:0000256" key="7">
    <source>
        <dbReference type="ARBA" id="ARBA00022833"/>
    </source>
</evidence>
<evidence type="ECO:0000313" key="15">
    <source>
        <dbReference type="EMBL" id="TYT63246.1"/>
    </source>
</evidence>
<feature type="transmembrane region" description="Helical" evidence="13">
    <location>
        <begin position="207"/>
        <end position="229"/>
    </location>
</feature>
<evidence type="ECO:0000256" key="11">
    <source>
        <dbReference type="RuleBase" id="RU003983"/>
    </source>
</evidence>
<dbReference type="GO" id="GO:0046872">
    <property type="term" value="F:metal ion binding"/>
    <property type="evidence" value="ECO:0007669"/>
    <property type="project" value="UniProtKB-KW"/>
</dbReference>